<dbReference type="RefSeq" id="WP_182584288.1">
    <property type="nucleotide sequence ID" value="NZ_JABVCQ010000023.1"/>
</dbReference>
<reference evidence="3 4" key="1">
    <citation type="journal article" date="2020" name="Arch. Microbiol.">
        <title>The genome sequence of the giant phototrophic gammaproteobacterium Thiospirillum jenense gives insight into its physiological properties and phylogenetic relationships.</title>
        <authorList>
            <person name="Imhoff J.F."/>
            <person name="Meyer T.E."/>
            <person name="Kyndt J.A."/>
        </authorList>
    </citation>
    <scope>NUCLEOTIDE SEQUENCE [LARGE SCALE GENOMIC DNA]</scope>
    <source>
        <strain evidence="3 4">DSM 216</strain>
    </source>
</reference>
<dbReference type="InterPro" id="IPR019621">
    <property type="entry name" value="DUF2491"/>
</dbReference>
<keyword evidence="2" id="KW-0472">Membrane</keyword>
<feature type="compositionally biased region" description="Polar residues" evidence="1">
    <location>
        <begin position="105"/>
        <end position="122"/>
    </location>
</feature>
<keyword evidence="4" id="KW-1185">Reference proteome</keyword>
<evidence type="ECO:0000256" key="2">
    <source>
        <dbReference type="SAM" id="Phobius"/>
    </source>
</evidence>
<evidence type="ECO:0000313" key="4">
    <source>
        <dbReference type="Proteomes" id="UP000548632"/>
    </source>
</evidence>
<accession>A0A839HJ37</accession>
<feature type="transmembrane region" description="Helical" evidence="2">
    <location>
        <begin position="163"/>
        <end position="186"/>
    </location>
</feature>
<evidence type="ECO:0000313" key="3">
    <source>
        <dbReference type="EMBL" id="MBB1126659.1"/>
    </source>
</evidence>
<dbReference type="Proteomes" id="UP000548632">
    <property type="component" value="Unassembled WGS sequence"/>
</dbReference>
<dbReference type="Pfam" id="PF10679">
    <property type="entry name" value="DUF2491"/>
    <property type="match status" value="1"/>
</dbReference>
<keyword evidence="2" id="KW-1133">Transmembrane helix</keyword>
<protein>
    <submittedName>
        <fullName evidence="3">DUF2491 family protein</fullName>
    </submittedName>
</protein>
<gene>
    <name evidence="3" type="ORF">HUK38_10520</name>
</gene>
<feature type="compositionally biased region" description="Low complexity" evidence="1">
    <location>
        <begin position="42"/>
        <end position="68"/>
    </location>
</feature>
<proteinExistence type="predicted"/>
<comment type="caution">
    <text evidence="3">The sequence shown here is derived from an EMBL/GenBank/DDBJ whole genome shotgun (WGS) entry which is preliminary data.</text>
</comment>
<dbReference type="EMBL" id="JABVCQ010000023">
    <property type="protein sequence ID" value="MBB1126659.1"/>
    <property type="molecule type" value="Genomic_DNA"/>
</dbReference>
<name>A0A839HJ37_9GAMM</name>
<organism evidence="3 4">
    <name type="scientific">Thiospirillum jenense</name>
    <dbReference type="NCBI Taxonomy" id="1653858"/>
    <lineage>
        <taxon>Bacteria</taxon>
        <taxon>Pseudomonadati</taxon>
        <taxon>Pseudomonadota</taxon>
        <taxon>Gammaproteobacteria</taxon>
        <taxon>Chromatiales</taxon>
        <taxon>Chromatiaceae</taxon>
        <taxon>Thiospirillum</taxon>
    </lineage>
</organism>
<sequence length="415" mass="45762">MIITFVTHHRFSALSQFNWGICFISLIGLVLYLAPIDDSWARGSSGSKSSGGYSRSSSFTRSRTPSTRSKTDRTLARQNSASALDRFDSAVAAVTKARTPSTAPSLINSFGGSNRTPSFSNHSSKRSPKIELDFDLELPSNNYSGGAPIANAVAGVASGFARFLFSLILFGGLVLLVIGLVIYLIWRHRRAANNQSTIQQSPTRTAASQLPARPAGLRVGMTIPIDPSAFILAAPYTAIQTPEAATSSGLLSVTAVSTVTSDTLNWQRLYLTDDEQQFFQLHFDENKQPDECRYFSLLDEVTPSNEDEWSFWLDQYEGVIGWPDFQTKDGQLYQRVWAAGDTRIAPRILDETLDQTDQSQLRRRLRAMLYARDTNAMTPAPPVEYLLVAAIKQNNTAWVTLHVGIDIQPAALQLK</sequence>
<feature type="region of interest" description="Disordered" evidence="1">
    <location>
        <begin position="42"/>
        <end position="80"/>
    </location>
</feature>
<feature type="transmembrane region" description="Helical" evidence="2">
    <location>
        <begin position="17"/>
        <end position="34"/>
    </location>
</feature>
<keyword evidence="2" id="KW-0812">Transmembrane</keyword>
<feature type="region of interest" description="Disordered" evidence="1">
    <location>
        <begin position="105"/>
        <end position="126"/>
    </location>
</feature>
<dbReference type="AlphaFoldDB" id="A0A839HJ37"/>
<evidence type="ECO:0000256" key="1">
    <source>
        <dbReference type="SAM" id="MobiDB-lite"/>
    </source>
</evidence>